<dbReference type="RefSeq" id="XP_040655272.1">
    <property type="nucleotide sequence ID" value="XM_040805168.1"/>
</dbReference>
<sequence>MANYYHDEDDVDIHVRHRGYTPYPISYVQSQPRPRSYQGVGATGPSYFIPERHTTVMARSRSRSRTRRASPPLVAPVLTPANPVIINNRIYNDCSSDDEAVSGHRGHPVCHGHSPDPRSRSRSSAFRTREDWESEHARRELEQLRLVYSHDKEERRLAKEYRDEGELRRAKRELDDMKKRQALADEEARIKKELELKRLQEEEHAAQEKKLREKEATEAVERYKKHEAKRIAKEAMQKEENDKEYKRRLQDDLLNSGLDETTIAAIINKSTGYGSTMEPGVRPTYTRMARRHLSIETLRTFRVDFDFDPDPEYILVKRWVPEWEQDQFWKHTKIVRERRSGGGMLLFEDKKHRHLEPEFEWVRKKSDRKRSKSPGLLMYLAGGRPA</sequence>
<dbReference type="Proteomes" id="UP000076580">
    <property type="component" value="Chromosome 03"/>
</dbReference>
<organism evidence="3 4">
    <name type="scientific">Drechmeria coniospora</name>
    <name type="common">Nematophagous fungus</name>
    <name type="synonym">Meria coniospora</name>
    <dbReference type="NCBI Taxonomy" id="98403"/>
    <lineage>
        <taxon>Eukaryota</taxon>
        <taxon>Fungi</taxon>
        <taxon>Dikarya</taxon>
        <taxon>Ascomycota</taxon>
        <taxon>Pezizomycotina</taxon>
        <taxon>Sordariomycetes</taxon>
        <taxon>Hypocreomycetidae</taxon>
        <taxon>Hypocreales</taxon>
        <taxon>Ophiocordycipitaceae</taxon>
        <taxon>Drechmeria</taxon>
    </lineage>
</organism>
<feature type="coiled-coil region" evidence="1">
    <location>
        <begin position="167"/>
        <end position="219"/>
    </location>
</feature>
<feature type="region of interest" description="Disordered" evidence="2">
    <location>
        <begin position="97"/>
        <end position="131"/>
    </location>
</feature>
<dbReference type="GeneID" id="63720528"/>
<dbReference type="AlphaFoldDB" id="A0A151GFP0"/>
<dbReference type="InParanoid" id="A0A151GFP0"/>
<evidence type="ECO:0000256" key="1">
    <source>
        <dbReference type="SAM" id="Coils"/>
    </source>
</evidence>
<comment type="caution">
    <text evidence="3">The sequence shown here is derived from an EMBL/GenBank/DDBJ whole genome shotgun (WGS) entry which is preliminary data.</text>
</comment>
<proteinExistence type="predicted"/>
<dbReference type="EMBL" id="LAYC01000003">
    <property type="protein sequence ID" value="KYK55920.1"/>
    <property type="molecule type" value="Genomic_DNA"/>
</dbReference>
<dbReference type="STRING" id="98403.A0A151GFP0"/>
<accession>A0A151GFP0</accession>
<protein>
    <recommendedName>
        <fullName evidence="5">Reticulocyte-binding protein 2 like protein a</fullName>
    </recommendedName>
</protein>
<keyword evidence="1" id="KW-0175">Coiled coil</keyword>
<evidence type="ECO:0008006" key="5">
    <source>
        <dbReference type="Google" id="ProtNLM"/>
    </source>
</evidence>
<evidence type="ECO:0000313" key="3">
    <source>
        <dbReference type="EMBL" id="KYK55920.1"/>
    </source>
</evidence>
<evidence type="ECO:0000256" key="2">
    <source>
        <dbReference type="SAM" id="MobiDB-lite"/>
    </source>
</evidence>
<evidence type="ECO:0000313" key="4">
    <source>
        <dbReference type="Proteomes" id="UP000076580"/>
    </source>
</evidence>
<reference evidence="3 4" key="1">
    <citation type="journal article" date="2016" name="Sci. Rep.">
        <title>Insights into Adaptations to a Near-Obligate Nematode Endoparasitic Lifestyle from the Finished Genome of Drechmeria coniospora.</title>
        <authorList>
            <person name="Zhang L."/>
            <person name="Zhou Z."/>
            <person name="Guo Q."/>
            <person name="Fokkens L."/>
            <person name="Miskei M."/>
            <person name="Pocsi I."/>
            <person name="Zhang W."/>
            <person name="Chen M."/>
            <person name="Wang L."/>
            <person name="Sun Y."/>
            <person name="Donzelli B.G."/>
            <person name="Gibson D.M."/>
            <person name="Nelson D.R."/>
            <person name="Luo J.G."/>
            <person name="Rep M."/>
            <person name="Liu H."/>
            <person name="Yang S."/>
            <person name="Wang J."/>
            <person name="Krasnoff S.B."/>
            <person name="Xu Y."/>
            <person name="Molnar I."/>
            <person name="Lin M."/>
        </authorList>
    </citation>
    <scope>NUCLEOTIDE SEQUENCE [LARGE SCALE GENOMIC DNA]</scope>
    <source>
        <strain evidence="3 4">ARSEF 6962</strain>
    </source>
</reference>
<feature type="region of interest" description="Disordered" evidence="2">
    <location>
        <begin position="29"/>
        <end position="48"/>
    </location>
</feature>
<name>A0A151GFP0_DRECN</name>
<feature type="region of interest" description="Disordered" evidence="2">
    <location>
        <begin position="364"/>
        <end position="386"/>
    </location>
</feature>
<gene>
    <name evidence="3" type="ORF">DCS_07885</name>
</gene>
<keyword evidence="4" id="KW-1185">Reference proteome</keyword>